<feature type="compositionally biased region" description="Acidic residues" evidence="1">
    <location>
        <begin position="62"/>
        <end position="107"/>
    </location>
</feature>
<keyword evidence="3" id="KW-1185">Reference proteome</keyword>
<accession>A0A1W2CUT3</accession>
<evidence type="ECO:0000313" key="2">
    <source>
        <dbReference type="EMBL" id="SMC88985.1"/>
    </source>
</evidence>
<gene>
    <name evidence="2" type="ORF">SAMN04488524_3268</name>
</gene>
<proteinExistence type="predicted"/>
<feature type="region of interest" description="Disordered" evidence="1">
    <location>
        <begin position="1"/>
        <end position="107"/>
    </location>
</feature>
<dbReference type="OrthoDB" id="773200at2"/>
<reference evidence="3" key="1">
    <citation type="submission" date="2017-04" db="EMBL/GenBank/DDBJ databases">
        <authorList>
            <person name="Varghese N."/>
            <person name="Submissions S."/>
        </authorList>
    </citation>
    <scope>NUCLEOTIDE SEQUENCE [LARGE SCALE GENOMIC DNA]</scope>
    <source>
        <strain evidence="3">DSM 12126</strain>
    </source>
</reference>
<dbReference type="RefSeq" id="WP_084240060.1">
    <property type="nucleotide sequence ID" value="NZ_FWXT01000002.1"/>
</dbReference>
<evidence type="ECO:0000313" key="3">
    <source>
        <dbReference type="Proteomes" id="UP000192756"/>
    </source>
</evidence>
<name>A0A1W2CUT3_9SPHI</name>
<feature type="compositionally biased region" description="Polar residues" evidence="1">
    <location>
        <begin position="32"/>
        <end position="42"/>
    </location>
</feature>
<evidence type="ECO:0000256" key="1">
    <source>
        <dbReference type="SAM" id="MobiDB-lite"/>
    </source>
</evidence>
<organism evidence="2 3">
    <name type="scientific">Pedobacter africanus</name>
    <dbReference type="NCBI Taxonomy" id="151894"/>
    <lineage>
        <taxon>Bacteria</taxon>
        <taxon>Pseudomonadati</taxon>
        <taxon>Bacteroidota</taxon>
        <taxon>Sphingobacteriia</taxon>
        <taxon>Sphingobacteriales</taxon>
        <taxon>Sphingobacteriaceae</taxon>
        <taxon>Pedobacter</taxon>
    </lineage>
</organism>
<sequence>MENQDQLPEEEIINPEQFQVGRNPEEQHEQTNQDGSANNEQAGYTPGETEFADGEGTRLEQESEELEIDQETDNSDDLDIDPENDPDSGSSSDEEDADFENPDDDPA</sequence>
<dbReference type="Proteomes" id="UP000192756">
    <property type="component" value="Unassembled WGS sequence"/>
</dbReference>
<dbReference type="EMBL" id="FWXT01000002">
    <property type="protein sequence ID" value="SMC88985.1"/>
    <property type="molecule type" value="Genomic_DNA"/>
</dbReference>
<dbReference type="STRING" id="151894.SAMN04488524_3268"/>
<protein>
    <submittedName>
        <fullName evidence="2">Uncharacterized protein</fullName>
    </submittedName>
</protein>
<dbReference type="AlphaFoldDB" id="A0A1W2CUT3"/>